<evidence type="ECO:0000313" key="3">
    <source>
        <dbReference type="Proteomes" id="UP000703893"/>
    </source>
</evidence>
<evidence type="ECO:0000259" key="1">
    <source>
        <dbReference type="Pfam" id="PF01833"/>
    </source>
</evidence>
<dbReference type="InterPro" id="IPR014756">
    <property type="entry name" value="Ig_E-set"/>
</dbReference>
<name>A0A937X9Q2_9BACT</name>
<dbReference type="Proteomes" id="UP000703893">
    <property type="component" value="Unassembled WGS sequence"/>
</dbReference>
<dbReference type="EMBL" id="VGJX01000891">
    <property type="protein sequence ID" value="MBM3276166.1"/>
    <property type="molecule type" value="Genomic_DNA"/>
</dbReference>
<dbReference type="CDD" id="cd00102">
    <property type="entry name" value="IPT"/>
    <property type="match status" value="1"/>
</dbReference>
<accession>A0A937X9Q2</accession>
<evidence type="ECO:0000313" key="2">
    <source>
        <dbReference type="EMBL" id="MBM3276166.1"/>
    </source>
</evidence>
<protein>
    <submittedName>
        <fullName evidence="2">IPT/TIG domain-containing protein</fullName>
    </submittedName>
</protein>
<dbReference type="InterPro" id="IPR013783">
    <property type="entry name" value="Ig-like_fold"/>
</dbReference>
<dbReference type="Pfam" id="PF01833">
    <property type="entry name" value="TIG"/>
    <property type="match status" value="1"/>
</dbReference>
<reference evidence="2 3" key="1">
    <citation type="submission" date="2019-03" db="EMBL/GenBank/DDBJ databases">
        <title>Lake Tanganyika Metagenome-Assembled Genomes (MAGs).</title>
        <authorList>
            <person name="Tran P."/>
        </authorList>
    </citation>
    <scope>NUCLEOTIDE SEQUENCE [LARGE SCALE GENOMIC DNA]</scope>
    <source>
        <strain evidence="2">K_DeepCast_65m_m2_236</strain>
    </source>
</reference>
<proteinExistence type="predicted"/>
<comment type="caution">
    <text evidence="2">The sequence shown here is derived from an EMBL/GenBank/DDBJ whole genome shotgun (WGS) entry which is preliminary data.</text>
</comment>
<sequence length="124" mass="12768">MYNHVGKALLGDADPFAAITYDPILRSYAVNLPNVPRVFQMSPSAFSPKDVVTLTGQNFNTTLNLNVVSFAGVAGTVLSSSGAQLTVRVPDALSAGSLTVSTPVGDSNSVPYTVLKPLGGSVSP</sequence>
<organism evidence="2 3">
    <name type="scientific">Candidatus Tanganyikabacteria bacterium</name>
    <dbReference type="NCBI Taxonomy" id="2961651"/>
    <lineage>
        <taxon>Bacteria</taxon>
        <taxon>Bacillati</taxon>
        <taxon>Candidatus Sericytochromatia</taxon>
        <taxon>Candidatus Tanganyikabacteria</taxon>
    </lineage>
</organism>
<dbReference type="AlphaFoldDB" id="A0A937X9Q2"/>
<feature type="domain" description="IPT/TIG" evidence="1">
    <location>
        <begin position="40"/>
        <end position="110"/>
    </location>
</feature>
<dbReference type="InterPro" id="IPR002909">
    <property type="entry name" value="IPT_dom"/>
</dbReference>
<dbReference type="SUPFAM" id="SSF81296">
    <property type="entry name" value="E set domains"/>
    <property type="match status" value="1"/>
</dbReference>
<gene>
    <name evidence="2" type="ORF">FJZ00_13515</name>
</gene>
<dbReference type="Gene3D" id="2.60.40.10">
    <property type="entry name" value="Immunoglobulins"/>
    <property type="match status" value="1"/>
</dbReference>